<evidence type="ECO:0000313" key="2">
    <source>
        <dbReference type="Proteomes" id="UP000235965"/>
    </source>
</evidence>
<gene>
    <name evidence="1" type="ORF">B7P43_G06288</name>
</gene>
<comment type="caution">
    <text evidence="1">The sequence shown here is derived from an EMBL/GenBank/DDBJ whole genome shotgun (WGS) entry which is preliminary data.</text>
</comment>
<reference evidence="1 2" key="1">
    <citation type="submission" date="2017-12" db="EMBL/GenBank/DDBJ databases">
        <title>Hemimetabolous genomes reveal molecular basis of termite eusociality.</title>
        <authorList>
            <person name="Harrison M.C."/>
            <person name="Jongepier E."/>
            <person name="Robertson H.M."/>
            <person name="Arning N."/>
            <person name="Bitard-Feildel T."/>
            <person name="Chao H."/>
            <person name="Childers C.P."/>
            <person name="Dinh H."/>
            <person name="Doddapaneni H."/>
            <person name="Dugan S."/>
            <person name="Gowin J."/>
            <person name="Greiner C."/>
            <person name="Han Y."/>
            <person name="Hu H."/>
            <person name="Hughes D.S.T."/>
            <person name="Huylmans A.-K."/>
            <person name="Kemena C."/>
            <person name="Kremer L.P.M."/>
            <person name="Lee S.L."/>
            <person name="Lopez-Ezquerra A."/>
            <person name="Mallet L."/>
            <person name="Monroy-Kuhn J.M."/>
            <person name="Moser A."/>
            <person name="Murali S.C."/>
            <person name="Muzny D.M."/>
            <person name="Otani S."/>
            <person name="Piulachs M.-D."/>
            <person name="Poelchau M."/>
            <person name="Qu J."/>
            <person name="Schaub F."/>
            <person name="Wada-Katsumata A."/>
            <person name="Worley K.C."/>
            <person name="Xie Q."/>
            <person name="Ylla G."/>
            <person name="Poulsen M."/>
            <person name="Gibbs R.A."/>
            <person name="Schal C."/>
            <person name="Richards S."/>
            <person name="Belles X."/>
            <person name="Korb J."/>
            <person name="Bornberg-Bauer E."/>
        </authorList>
    </citation>
    <scope>NUCLEOTIDE SEQUENCE [LARGE SCALE GENOMIC DNA]</scope>
    <source>
        <tissue evidence="1">Whole body</tissue>
    </source>
</reference>
<dbReference type="InParanoid" id="A0A2J7PVX6"/>
<dbReference type="Proteomes" id="UP000235965">
    <property type="component" value="Unassembled WGS sequence"/>
</dbReference>
<dbReference type="EMBL" id="NEVH01020940">
    <property type="protein sequence ID" value="PNF20488.1"/>
    <property type="molecule type" value="Genomic_DNA"/>
</dbReference>
<name>A0A2J7PVX6_9NEOP</name>
<dbReference type="AlphaFoldDB" id="A0A2J7PVX6"/>
<protein>
    <submittedName>
        <fullName evidence="1">Uncharacterized protein</fullName>
    </submittedName>
</protein>
<keyword evidence="2" id="KW-1185">Reference proteome</keyword>
<evidence type="ECO:0000313" key="1">
    <source>
        <dbReference type="EMBL" id="PNF20488.1"/>
    </source>
</evidence>
<accession>A0A2J7PVX6</accession>
<sequence>MAMRTSHQYAINYDKSKQRLVPTVTHKLKTHSGVTFDVYQNAIVSNDSSYLAPVTVAERSKACTVFTRSEAGIVGSNPTQGTDVCL</sequence>
<organism evidence="1 2">
    <name type="scientific">Cryptotermes secundus</name>
    <dbReference type="NCBI Taxonomy" id="105785"/>
    <lineage>
        <taxon>Eukaryota</taxon>
        <taxon>Metazoa</taxon>
        <taxon>Ecdysozoa</taxon>
        <taxon>Arthropoda</taxon>
        <taxon>Hexapoda</taxon>
        <taxon>Insecta</taxon>
        <taxon>Pterygota</taxon>
        <taxon>Neoptera</taxon>
        <taxon>Polyneoptera</taxon>
        <taxon>Dictyoptera</taxon>
        <taxon>Blattodea</taxon>
        <taxon>Blattoidea</taxon>
        <taxon>Termitoidae</taxon>
        <taxon>Kalotermitidae</taxon>
        <taxon>Cryptotermitinae</taxon>
        <taxon>Cryptotermes</taxon>
    </lineage>
</organism>
<proteinExistence type="predicted"/>